<dbReference type="InterPro" id="IPR013369">
    <property type="entry name" value="T2SS_GspE"/>
</dbReference>
<dbReference type="NCBIfam" id="TIGR02533">
    <property type="entry name" value="type_II_gspE"/>
    <property type="match status" value="1"/>
</dbReference>
<evidence type="ECO:0000256" key="2">
    <source>
        <dbReference type="ARBA" id="ARBA00022448"/>
    </source>
</evidence>
<evidence type="ECO:0000259" key="9">
    <source>
        <dbReference type="PROSITE" id="PS00662"/>
    </source>
</evidence>
<evidence type="ECO:0000256" key="1">
    <source>
        <dbReference type="ARBA" id="ARBA00006611"/>
    </source>
</evidence>
<keyword evidence="5" id="KW-0653">Protein transport</keyword>
<keyword evidence="4" id="KW-0067">ATP-binding</keyword>
<keyword evidence="11" id="KW-1185">Reference proteome</keyword>
<protein>
    <recommendedName>
        <fullName evidence="7">protein-secreting ATPase</fullName>
        <ecNumber evidence="7">7.4.2.8</ecNumber>
    </recommendedName>
</protein>
<keyword evidence="6" id="KW-1278">Translocase</keyword>
<gene>
    <name evidence="10" type="ORF">KKC1_32420</name>
</gene>
<evidence type="ECO:0000256" key="3">
    <source>
        <dbReference type="ARBA" id="ARBA00022741"/>
    </source>
</evidence>
<comment type="similarity">
    <text evidence="1">Belongs to the GSP E family.</text>
</comment>
<dbReference type="SMART" id="SM00382">
    <property type="entry name" value="AAA"/>
    <property type="match status" value="1"/>
</dbReference>
<dbReference type="Pfam" id="PF00437">
    <property type="entry name" value="T2SSE"/>
    <property type="match status" value="1"/>
</dbReference>
<dbReference type="CDD" id="cd01129">
    <property type="entry name" value="PulE-GspE-like"/>
    <property type="match status" value="1"/>
</dbReference>
<evidence type="ECO:0000313" key="10">
    <source>
        <dbReference type="EMBL" id="GAW94128.1"/>
    </source>
</evidence>
<evidence type="ECO:0000313" key="11">
    <source>
        <dbReference type="Proteomes" id="UP000197032"/>
    </source>
</evidence>
<dbReference type="InterPro" id="IPR001482">
    <property type="entry name" value="T2SS/T4SS_dom"/>
</dbReference>
<proteinExistence type="inferred from homology"/>
<evidence type="ECO:0000256" key="6">
    <source>
        <dbReference type="ARBA" id="ARBA00022967"/>
    </source>
</evidence>
<dbReference type="SUPFAM" id="SSF160246">
    <property type="entry name" value="EspE N-terminal domain-like"/>
    <property type="match status" value="1"/>
</dbReference>
<dbReference type="EC" id="7.4.2.8" evidence="7"/>
<dbReference type="PANTHER" id="PTHR30258:SF1">
    <property type="entry name" value="PROTEIN TRANSPORT PROTEIN HOFB HOMOLOG"/>
    <property type="match status" value="1"/>
</dbReference>
<keyword evidence="2" id="KW-0813">Transport</keyword>
<dbReference type="GO" id="GO:0015628">
    <property type="term" value="P:protein secretion by the type II secretion system"/>
    <property type="evidence" value="ECO:0007669"/>
    <property type="project" value="InterPro"/>
</dbReference>
<dbReference type="Gene3D" id="3.30.300.160">
    <property type="entry name" value="Type II secretion system, protein E, N-terminal domain"/>
    <property type="match status" value="1"/>
</dbReference>
<dbReference type="Gene3D" id="3.40.50.300">
    <property type="entry name" value="P-loop containing nucleotide triphosphate hydrolases"/>
    <property type="match status" value="1"/>
</dbReference>
<dbReference type="InterPro" id="IPR003593">
    <property type="entry name" value="AAA+_ATPase"/>
</dbReference>
<keyword evidence="3" id="KW-0547">Nucleotide-binding</keyword>
<dbReference type="FunFam" id="3.30.300.160:FF:000002">
    <property type="entry name" value="Type II secretion system protein E"/>
    <property type="match status" value="1"/>
</dbReference>
<evidence type="ECO:0000256" key="8">
    <source>
        <dbReference type="ARBA" id="ARBA00034006"/>
    </source>
</evidence>
<comment type="catalytic activity">
    <reaction evidence="8">
        <text>ATP + H2O + cellular proteinSide 1 = ADP + phosphate + cellular proteinSide 2.</text>
        <dbReference type="EC" id="7.4.2.8"/>
    </reaction>
</comment>
<dbReference type="FunFam" id="3.40.50.300:FF:000398">
    <property type="entry name" value="Type IV pilus assembly ATPase PilB"/>
    <property type="match status" value="1"/>
</dbReference>
<evidence type="ECO:0000256" key="5">
    <source>
        <dbReference type="ARBA" id="ARBA00022927"/>
    </source>
</evidence>
<evidence type="ECO:0000256" key="4">
    <source>
        <dbReference type="ARBA" id="ARBA00022840"/>
    </source>
</evidence>
<dbReference type="GO" id="GO:0016887">
    <property type="term" value="F:ATP hydrolysis activity"/>
    <property type="evidence" value="ECO:0007669"/>
    <property type="project" value="TreeGrafter"/>
</dbReference>
<dbReference type="FunFam" id="3.30.450.90:FF:000001">
    <property type="entry name" value="Type II secretion system ATPase GspE"/>
    <property type="match status" value="1"/>
</dbReference>
<dbReference type="Proteomes" id="UP000197032">
    <property type="component" value="Unassembled WGS sequence"/>
</dbReference>
<name>A0A1Z5HXI7_9FIRM</name>
<dbReference type="GO" id="GO:0015627">
    <property type="term" value="C:type II protein secretion system complex"/>
    <property type="evidence" value="ECO:0007669"/>
    <property type="project" value="InterPro"/>
</dbReference>
<evidence type="ECO:0000256" key="7">
    <source>
        <dbReference type="ARBA" id="ARBA00024382"/>
    </source>
</evidence>
<dbReference type="RefSeq" id="WP_305790415.1">
    <property type="nucleotide sequence ID" value="NZ_BDGJ01000198.1"/>
</dbReference>
<dbReference type="AlphaFoldDB" id="A0A1Z5HXI7"/>
<dbReference type="SUPFAM" id="SSF52540">
    <property type="entry name" value="P-loop containing nucleoside triphosphate hydrolases"/>
    <property type="match status" value="1"/>
</dbReference>
<comment type="caution">
    <text evidence="10">The sequence shown here is derived from an EMBL/GenBank/DDBJ whole genome shotgun (WGS) entry which is preliminary data.</text>
</comment>
<dbReference type="PROSITE" id="PS00662">
    <property type="entry name" value="T2SP_E"/>
    <property type="match status" value="1"/>
</dbReference>
<sequence>MARPRKKLGDLLVEMGMITQEQLEEALKIQKETKERLGKVLTRLNYISEKDILEVLEFQLGIPKVVLSDYSLDSQTVHLIPEALARRHKVVPLRKEGNRLTLAMVDPLNVVAIDDVQLVTGCQVIPVIATEKEIDEVLDQFFQPGLEDTYHNQKEEFAPARVREDYNEEEAEGAVDDAPVVRVVNSIIQQAVRGRVSDIHIEPHQHKVRVRFRIDGMLRDAMNLPRQSHAAVASRIKIMADMDIAEKRIPQDGRIQIRVDDRPIDLRVSTIPTVFGEKIVIRILDRSTMLLNLNQLGFLPQIRERFEKIIRRPYGMLLITGPTGSGKTTTLYATLNELHSSERNIITIEDPVEYILEGINQISVNPKAGLTFANGLRAILRQDPDIIMVGEIRDRETAEIAVRAATTGHLVLSTLHTNDAAGAVTRLIDMGVEPFLVSSSLIGVVAQRLVRTICSRCREPYQLPPDAQERFFMGISSDEPVTLYRGRGCRSCDYTGYRGRVAIHEVLAVSETIRSLAGKRVAASAIRKVAVKEGMLTLREDGLEKVRQGITTIDEVIRVAFADEG</sequence>
<feature type="domain" description="Bacterial type II secretion system protein E" evidence="9">
    <location>
        <begin position="380"/>
        <end position="394"/>
    </location>
</feature>
<organism evidence="10 11">
    <name type="scientific">Calderihabitans maritimus</name>
    <dbReference type="NCBI Taxonomy" id="1246530"/>
    <lineage>
        <taxon>Bacteria</taxon>
        <taxon>Bacillati</taxon>
        <taxon>Bacillota</taxon>
        <taxon>Clostridia</taxon>
        <taxon>Neomoorellales</taxon>
        <taxon>Calderihabitantaceae</taxon>
        <taxon>Calderihabitans</taxon>
    </lineage>
</organism>
<dbReference type="EMBL" id="BDGJ01000198">
    <property type="protein sequence ID" value="GAW94128.1"/>
    <property type="molecule type" value="Genomic_DNA"/>
</dbReference>
<dbReference type="GO" id="GO:0008564">
    <property type="term" value="F:protein-exporting ATPase activity"/>
    <property type="evidence" value="ECO:0007669"/>
    <property type="project" value="UniProtKB-EC"/>
</dbReference>
<dbReference type="GO" id="GO:0005886">
    <property type="term" value="C:plasma membrane"/>
    <property type="evidence" value="ECO:0007669"/>
    <property type="project" value="TreeGrafter"/>
</dbReference>
<dbReference type="Pfam" id="PF05157">
    <property type="entry name" value="MshEN"/>
    <property type="match status" value="1"/>
</dbReference>
<reference evidence="11" key="1">
    <citation type="journal article" date="2017" name="Appl. Environ. Microbiol.">
        <title>Genomic Analysis of Calderihabitans maritimus KKC1, a Thermophilic, Hydrogenogenic, Carboxydotrophic Bacterium Isolated from Marine Sediment.</title>
        <authorList>
            <person name="Omae K."/>
            <person name="Yoneda Y."/>
            <person name="Fukuyama Y."/>
            <person name="Yoshida T."/>
            <person name="Sako Y."/>
        </authorList>
    </citation>
    <scope>NUCLEOTIDE SEQUENCE [LARGE SCALE GENOMIC DNA]</scope>
    <source>
        <strain evidence="11">KKC1</strain>
    </source>
</reference>
<dbReference type="InterPro" id="IPR007831">
    <property type="entry name" value="T2SS_GspE_N"/>
</dbReference>
<dbReference type="InterPro" id="IPR027417">
    <property type="entry name" value="P-loop_NTPase"/>
</dbReference>
<dbReference type="Gene3D" id="1.10.40.70">
    <property type="match status" value="1"/>
</dbReference>
<dbReference type="Gene3D" id="3.30.450.90">
    <property type="match status" value="1"/>
</dbReference>
<accession>A0A1Z5HXI7</accession>
<dbReference type="GO" id="GO:0005524">
    <property type="term" value="F:ATP binding"/>
    <property type="evidence" value="ECO:0007669"/>
    <property type="project" value="UniProtKB-KW"/>
</dbReference>
<dbReference type="InterPro" id="IPR037257">
    <property type="entry name" value="T2SS_E_N_sf"/>
</dbReference>
<dbReference type="PANTHER" id="PTHR30258">
    <property type="entry name" value="TYPE II SECRETION SYSTEM PROTEIN GSPE-RELATED"/>
    <property type="match status" value="1"/>
</dbReference>